<dbReference type="SUPFAM" id="SSF49464">
    <property type="entry name" value="Carboxypeptidase regulatory domain-like"/>
    <property type="match status" value="1"/>
</dbReference>
<proteinExistence type="inferred from homology"/>
<evidence type="ECO:0000256" key="3">
    <source>
        <dbReference type="ARBA" id="ARBA00022452"/>
    </source>
</evidence>
<gene>
    <name evidence="10" type="ORF">EZ315_10115</name>
</gene>
<dbReference type="InterPro" id="IPR008969">
    <property type="entry name" value="CarboxyPept-like_regulatory"/>
</dbReference>
<comment type="similarity">
    <text evidence="7">Belongs to the TonB-dependent receptor family.</text>
</comment>
<dbReference type="SUPFAM" id="SSF56935">
    <property type="entry name" value="Porins"/>
    <property type="match status" value="1"/>
</dbReference>
<feature type="chain" id="PRO_5021350667" evidence="8">
    <location>
        <begin position="27"/>
        <end position="1133"/>
    </location>
</feature>
<dbReference type="Proteomes" id="UP000297635">
    <property type="component" value="Unassembled WGS sequence"/>
</dbReference>
<protein>
    <submittedName>
        <fullName evidence="10">SusC/RagA family TonB-linked outer membrane protein</fullName>
    </submittedName>
</protein>
<dbReference type="Pfam" id="PF07715">
    <property type="entry name" value="Plug"/>
    <property type="match status" value="1"/>
</dbReference>
<keyword evidence="3 7" id="KW-1134">Transmembrane beta strand</keyword>
<keyword evidence="5 7" id="KW-0472">Membrane</keyword>
<evidence type="ECO:0000256" key="2">
    <source>
        <dbReference type="ARBA" id="ARBA00022448"/>
    </source>
</evidence>
<keyword evidence="6 7" id="KW-0998">Cell outer membrane</keyword>
<dbReference type="Gene3D" id="2.170.130.10">
    <property type="entry name" value="TonB-dependent receptor, plug domain"/>
    <property type="match status" value="1"/>
</dbReference>
<dbReference type="AlphaFoldDB" id="A0A4Z0V1E8"/>
<keyword evidence="4 7" id="KW-0812">Transmembrane</keyword>
<evidence type="ECO:0000256" key="6">
    <source>
        <dbReference type="ARBA" id="ARBA00023237"/>
    </source>
</evidence>
<evidence type="ECO:0000313" key="11">
    <source>
        <dbReference type="Proteomes" id="UP000297635"/>
    </source>
</evidence>
<sequence length="1133" mass="126783">MRTYVFWKLLCLIVAMAALTVPGVFAAGSGTSVGQFVPPPQQSDIKQVNLIKGIVFDAAGEPLPGASVWEKKSPKTATATDLNGVFTLPTKGRKSVTLEISYIGMKRAEVTWRGGELSIMLEDDTNVLQDVVVTGYQVIDKRASTSAITSIKAEDILRPDAISIDQMLEGQVPDLMFMSNSGETGVAPKIRIRGTSSIIGNREPLWVVDGIVVQDPVPISAEDLNDPDYVNRIGNAIAGLNPQDIERLDILKDASATALYGTKAANGVIVITTKRGREGKPQIRYNNTFTWKIRPRYSDKSVDVMNSKERIQLSRELWNDNYVYNANSSMVGYEGLMMRLFNKEITQEQFNSELAYVETVNTDWFNLLTHDSFSQQHNASVSGGGERGVYYASLGFMDNDDVIKGTTNRRYSAMVNLDINFAPWLSAAFGVTGNVNERQYNQESINPVDYAYSASRAIPAFNADGSPYYYSKLQRYSYGHNYNILNELENSYNKQKQSTVSLNANLRFRFTDWLSANAIFSYTTSSTDMHSYWGDRTWYAAELRDSEYGMPPSAESVMPQGGELTFNNTRNSSWTGRLQLDANRYLGENEIHNISGGIGFEASSNTYDGYNRIDRGYFPDRGMTFVSGINLDNYPNYKAWISNNVPTLSNNKANVISAYATASYNWRRMIFLNANARIDGSNNFGDRANDKILPIWSVSASFDPAQLGFIRQATWIDRFILKASYGFQGNMLSDQSPVMIIKKGPMDDYFGEFTSTVSRNPNPDLKWEKTTSVNLGFDIAFLNNRLELEGDVYFKRTRDAFMTKSISTVNGYSSYVVNGGNISNNGYSVSITGRPIQTRYWQWSVSGSFSRVINSIESLPAGESYNLQDFLNGNAIVKGQPVGTFYSYRYLGLSPIDGGPMFDDWYDHVDELIGLSKYDTYTRVLSATGSREPYMSGSFSTRLRWKRLYVTASFNYSLGAKTRLFGMYSSSAKSYSGANIATASEIRPELNLSRDYLDRWQQPGDELHTDIPAIIPNGHPSYFKYINHWSTTGSGSDYINVIANSYWDMYDYSDLRVVSADYLKLASVNISYELPERLISPWGLSRLELHAAGNNLHTWCAKDLKGQTPTQGGFTTIQLSDRPSFSFGLNVSF</sequence>
<feature type="signal peptide" evidence="8">
    <location>
        <begin position="1"/>
        <end position="26"/>
    </location>
</feature>
<keyword evidence="11" id="KW-1185">Reference proteome</keyword>
<evidence type="ECO:0000256" key="5">
    <source>
        <dbReference type="ARBA" id="ARBA00023136"/>
    </source>
</evidence>
<dbReference type="NCBIfam" id="TIGR04056">
    <property type="entry name" value="OMP_RagA_SusC"/>
    <property type="match status" value="1"/>
</dbReference>
<dbReference type="EMBL" id="SJSA01000002">
    <property type="protein sequence ID" value="TGG36220.1"/>
    <property type="molecule type" value="Genomic_DNA"/>
</dbReference>
<reference evidence="10 11" key="1">
    <citation type="submission" date="2019-02" db="EMBL/GenBank/DDBJ databases">
        <title>Isolation and identification of novel species under the genus Muribaculum.</title>
        <authorList>
            <person name="Miyake S."/>
            <person name="Ding Y."/>
            <person name="Low A."/>
            <person name="Soh M."/>
            <person name="Seedorf H."/>
        </authorList>
    </citation>
    <scope>NUCLEOTIDE SEQUENCE [LARGE SCALE GENOMIC DNA]</scope>
    <source>
        <strain evidence="10 11">TLL-A3</strain>
    </source>
</reference>
<evidence type="ECO:0000256" key="1">
    <source>
        <dbReference type="ARBA" id="ARBA00004571"/>
    </source>
</evidence>
<dbReference type="InterPro" id="IPR023996">
    <property type="entry name" value="TonB-dep_OMP_SusC/RagA"/>
</dbReference>
<dbReference type="GO" id="GO:0009279">
    <property type="term" value="C:cell outer membrane"/>
    <property type="evidence" value="ECO:0007669"/>
    <property type="project" value="UniProtKB-SubCell"/>
</dbReference>
<comment type="subcellular location">
    <subcellularLocation>
        <location evidence="1 7">Cell outer membrane</location>
        <topology evidence="1 7">Multi-pass membrane protein</topology>
    </subcellularLocation>
</comment>
<evidence type="ECO:0000259" key="9">
    <source>
        <dbReference type="Pfam" id="PF07715"/>
    </source>
</evidence>
<dbReference type="PROSITE" id="PS52016">
    <property type="entry name" value="TONB_DEPENDENT_REC_3"/>
    <property type="match status" value="1"/>
</dbReference>
<evidence type="ECO:0000313" key="10">
    <source>
        <dbReference type="EMBL" id="TGG36220.1"/>
    </source>
</evidence>
<keyword evidence="8" id="KW-0732">Signal</keyword>
<feature type="domain" description="TonB-dependent receptor plug" evidence="9">
    <location>
        <begin position="141"/>
        <end position="268"/>
    </location>
</feature>
<dbReference type="InterPro" id="IPR012910">
    <property type="entry name" value="Plug_dom"/>
</dbReference>
<evidence type="ECO:0000256" key="8">
    <source>
        <dbReference type="SAM" id="SignalP"/>
    </source>
</evidence>
<organism evidence="10 11">
    <name type="scientific">Duncaniella freteri</name>
    <dbReference type="NCBI Taxonomy" id="2530391"/>
    <lineage>
        <taxon>Bacteria</taxon>
        <taxon>Pseudomonadati</taxon>
        <taxon>Bacteroidota</taxon>
        <taxon>Bacteroidia</taxon>
        <taxon>Bacteroidales</taxon>
        <taxon>Muribaculaceae</taxon>
        <taxon>Duncaniella</taxon>
    </lineage>
</organism>
<dbReference type="InterPro" id="IPR037066">
    <property type="entry name" value="Plug_dom_sf"/>
</dbReference>
<name>A0A4Z0V1E8_9BACT</name>
<evidence type="ECO:0000256" key="7">
    <source>
        <dbReference type="PROSITE-ProRule" id="PRU01360"/>
    </source>
</evidence>
<dbReference type="InterPro" id="IPR023997">
    <property type="entry name" value="TonB-dep_OMP_SusC/RagA_CS"/>
</dbReference>
<dbReference type="NCBIfam" id="TIGR04057">
    <property type="entry name" value="SusC_RagA_signa"/>
    <property type="match status" value="1"/>
</dbReference>
<accession>A0A4Z0V1E8</accession>
<dbReference type="InterPro" id="IPR036942">
    <property type="entry name" value="Beta-barrel_TonB_sf"/>
</dbReference>
<evidence type="ECO:0000256" key="4">
    <source>
        <dbReference type="ARBA" id="ARBA00022692"/>
    </source>
</evidence>
<dbReference type="Gene3D" id="2.40.170.20">
    <property type="entry name" value="TonB-dependent receptor, beta-barrel domain"/>
    <property type="match status" value="1"/>
</dbReference>
<keyword evidence="2 7" id="KW-0813">Transport</keyword>
<dbReference type="Pfam" id="PF13715">
    <property type="entry name" value="CarbopepD_reg_2"/>
    <property type="match status" value="1"/>
</dbReference>
<comment type="caution">
    <text evidence="10">The sequence shown here is derived from an EMBL/GenBank/DDBJ whole genome shotgun (WGS) entry which is preliminary data.</text>
</comment>
<dbReference type="InterPro" id="IPR039426">
    <property type="entry name" value="TonB-dep_rcpt-like"/>
</dbReference>